<evidence type="ECO:0000256" key="9">
    <source>
        <dbReference type="SAM" id="Phobius"/>
    </source>
</evidence>
<dbReference type="RefSeq" id="WP_107829097.1">
    <property type="nucleotide sequence ID" value="NZ_CP160205.1"/>
</dbReference>
<evidence type="ECO:0000256" key="6">
    <source>
        <dbReference type="ARBA" id="ARBA00022840"/>
    </source>
</evidence>
<proteinExistence type="predicted"/>
<dbReference type="PANTHER" id="PTHR24221:SF654">
    <property type="entry name" value="ATP-BINDING CASSETTE SUB-FAMILY B MEMBER 6"/>
    <property type="match status" value="1"/>
</dbReference>
<dbReference type="PROSITE" id="PS00211">
    <property type="entry name" value="ABC_TRANSPORTER_1"/>
    <property type="match status" value="1"/>
</dbReference>
<comment type="subcellular location">
    <subcellularLocation>
        <location evidence="1">Cell membrane</location>
        <topology evidence="1">Multi-pass membrane protein</topology>
    </subcellularLocation>
</comment>
<dbReference type="InterPro" id="IPR003593">
    <property type="entry name" value="AAA+_ATPase"/>
</dbReference>
<dbReference type="InterPro" id="IPR017871">
    <property type="entry name" value="ABC_transporter-like_CS"/>
</dbReference>
<dbReference type="GO" id="GO:0140359">
    <property type="term" value="F:ABC-type transporter activity"/>
    <property type="evidence" value="ECO:0007669"/>
    <property type="project" value="InterPro"/>
</dbReference>
<feature type="transmembrane region" description="Helical" evidence="9">
    <location>
        <begin position="12"/>
        <end position="36"/>
    </location>
</feature>
<evidence type="ECO:0000256" key="2">
    <source>
        <dbReference type="ARBA" id="ARBA00022448"/>
    </source>
</evidence>
<dbReference type="SUPFAM" id="SSF90123">
    <property type="entry name" value="ABC transporter transmembrane region"/>
    <property type="match status" value="1"/>
</dbReference>
<feature type="domain" description="ABC transmembrane type-1" evidence="11">
    <location>
        <begin position="16"/>
        <end position="307"/>
    </location>
</feature>
<dbReference type="InterPro" id="IPR011527">
    <property type="entry name" value="ABC1_TM_dom"/>
</dbReference>
<keyword evidence="6 12" id="KW-0067">ATP-binding</keyword>
<dbReference type="OrthoDB" id="9760358at2"/>
<dbReference type="InterPro" id="IPR003439">
    <property type="entry name" value="ABC_transporter-like_ATP-bd"/>
</dbReference>
<sequence>MKLLLSYLKEHKWIVALALVLAAFNIGFSLLDPMITGNIVDKYMVPKDHKVYSYEYRLHGSLVMIGLAIGAAMVSRIAKNFQDYFTNIIIQKTGAKMYADGLKHSLELPYQVFEDQRSGETLGILQKVRTDSEKFITSFINVLFISLVGMLFVIIYSIKVNYMVTLVYFAAIPVIAFISSALSKRIKTIQRTIVAETTSLAGSTTESLRNIELIKSLGLVKQEIERLNKTTYKILNLELKKVKFVRSMSFIQGTTVNFVRSCMVMVLLILIFKGSLTPGNYFMFLFYSFFLFNPLQELGNVIQSWREAQVSLANFERILKTPIDIKPAKPVLINKVEKLTFSNVGFKHLTANRNALTHISFDVNSGETVAFVGPSGSGKTTLVKLLVGLYQPLTGDILYNDVQSSEIDLDLLRERVGFVTQDTQLFSGTIRENLLFVRPEATDEECMHVLHRAACQSLLARADKGLDTMIGEGGVKVSGGEKQRLSIARALLRRPDILVFDEATSSLDSITEEEITETIKEVSDQTNHLTILIAHRLSTIMHADRIYVLEKGSIIEEGKHNDLLAQKGLYYAMWRQQIGEKIVPETAELPN</sequence>
<dbReference type="PANTHER" id="PTHR24221">
    <property type="entry name" value="ATP-BINDING CASSETTE SUB-FAMILY B"/>
    <property type="match status" value="1"/>
</dbReference>
<dbReference type="Pfam" id="PF00005">
    <property type="entry name" value="ABC_tran"/>
    <property type="match status" value="1"/>
</dbReference>
<keyword evidence="4 9" id="KW-0812">Transmembrane</keyword>
<feature type="transmembrane region" description="Helical" evidence="9">
    <location>
        <begin position="56"/>
        <end position="74"/>
    </location>
</feature>
<dbReference type="SUPFAM" id="SSF52540">
    <property type="entry name" value="P-loop containing nucleoside triphosphate hydrolases"/>
    <property type="match status" value="1"/>
</dbReference>
<dbReference type="PROSITE" id="PS50893">
    <property type="entry name" value="ABC_TRANSPORTER_2"/>
    <property type="match status" value="1"/>
</dbReference>
<evidence type="ECO:0000256" key="5">
    <source>
        <dbReference type="ARBA" id="ARBA00022741"/>
    </source>
</evidence>
<comment type="caution">
    <text evidence="12">The sequence shown here is derived from an EMBL/GenBank/DDBJ whole genome shotgun (WGS) entry which is preliminary data.</text>
</comment>
<organism evidence="12 13">
    <name type="scientific">Mucilaginibacter yixingensis</name>
    <dbReference type="NCBI Taxonomy" id="1295612"/>
    <lineage>
        <taxon>Bacteria</taxon>
        <taxon>Pseudomonadati</taxon>
        <taxon>Bacteroidota</taxon>
        <taxon>Sphingobacteriia</taxon>
        <taxon>Sphingobacteriales</taxon>
        <taxon>Sphingobacteriaceae</taxon>
        <taxon>Mucilaginibacter</taxon>
    </lineage>
</organism>
<dbReference type="AlphaFoldDB" id="A0A2T5J866"/>
<keyword evidence="3" id="KW-1003">Cell membrane</keyword>
<feature type="domain" description="ABC transporter" evidence="10">
    <location>
        <begin position="339"/>
        <end position="576"/>
    </location>
</feature>
<dbReference type="FunFam" id="3.40.50.300:FF:000221">
    <property type="entry name" value="Multidrug ABC transporter ATP-binding protein"/>
    <property type="match status" value="1"/>
</dbReference>
<keyword evidence="8 9" id="KW-0472">Membrane</keyword>
<dbReference type="PROSITE" id="PS50929">
    <property type="entry name" value="ABC_TM1F"/>
    <property type="match status" value="1"/>
</dbReference>
<dbReference type="Gene3D" id="3.40.50.300">
    <property type="entry name" value="P-loop containing nucleotide triphosphate hydrolases"/>
    <property type="match status" value="1"/>
</dbReference>
<evidence type="ECO:0000313" key="13">
    <source>
        <dbReference type="Proteomes" id="UP000244168"/>
    </source>
</evidence>
<evidence type="ECO:0000256" key="3">
    <source>
        <dbReference type="ARBA" id="ARBA00022475"/>
    </source>
</evidence>
<evidence type="ECO:0000256" key="7">
    <source>
        <dbReference type="ARBA" id="ARBA00022989"/>
    </source>
</evidence>
<dbReference type="InterPro" id="IPR036640">
    <property type="entry name" value="ABC1_TM_sf"/>
</dbReference>
<keyword evidence="13" id="KW-1185">Reference proteome</keyword>
<dbReference type="InterPro" id="IPR039421">
    <property type="entry name" value="Type_1_exporter"/>
</dbReference>
<evidence type="ECO:0000259" key="11">
    <source>
        <dbReference type="PROSITE" id="PS50929"/>
    </source>
</evidence>
<gene>
    <name evidence="12" type="ORF">C8P68_10594</name>
</gene>
<reference evidence="12 13" key="1">
    <citation type="submission" date="2018-04" db="EMBL/GenBank/DDBJ databases">
        <title>Genomic Encyclopedia of Archaeal and Bacterial Type Strains, Phase II (KMG-II): from individual species to whole genera.</title>
        <authorList>
            <person name="Goeker M."/>
        </authorList>
    </citation>
    <scope>NUCLEOTIDE SEQUENCE [LARGE SCALE GENOMIC DNA]</scope>
    <source>
        <strain evidence="12 13">DSM 26809</strain>
    </source>
</reference>
<dbReference type="Pfam" id="PF00664">
    <property type="entry name" value="ABC_membrane"/>
    <property type="match status" value="1"/>
</dbReference>
<keyword evidence="2" id="KW-0813">Transport</keyword>
<dbReference type="GO" id="GO:0005886">
    <property type="term" value="C:plasma membrane"/>
    <property type="evidence" value="ECO:0007669"/>
    <property type="project" value="UniProtKB-SubCell"/>
</dbReference>
<feature type="transmembrane region" description="Helical" evidence="9">
    <location>
        <begin position="135"/>
        <end position="156"/>
    </location>
</feature>
<protein>
    <submittedName>
        <fullName evidence="12">ATP-binding cassette subfamily B protein</fullName>
    </submittedName>
</protein>
<evidence type="ECO:0000256" key="1">
    <source>
        <dbReference type="ARBA" id="ARBA00004651"/>
    </source>
</evidence>
<dbReference type="SMART" id="SM00382">
    <property type="entry name" value="AAA"/>
    <property type="match status" value="1"/>
</dbReference>
<evidence type="ECO:0000259" key="10">
    <source>
        <dbReference type="PROSITE" id="PS50893"/>
    </source>
</evidence>
<dbReference type="Gene3D" id="1.20.1560.10">
    <property type="entry name" value="ABC transporter type 1, transmembrane domain"/>
    <property type="match status" value="1"/>
</dbReference>
<dbReference type="CDD" id="cd07346">
    <property type="entry name" value="ABC_6TM_exporters"/>
    <property type="match status" value="1"/>
</dbReference>
<dbReference type="GO" id="GO:0005524">
    <property type="term" value="F:ATP binding"/>
    <property type="evidence" value="ECO:0007669"/>
    <property type="project" value="UniProtKB-KW"/>
</dbReference>
<dbReference type="GO" id="GO:0034040">
    <property type="term" value="F:ATPase-coupled lipid transmembrane transporter activity"/>
    <property type="evidence" value="ECO:0007669"/>
    <property type="project" value="TreeGrafter"/>
</dbReference>
<accession>A0A2T5J866</accession>
<dbReference type="Proteomes" id="UP000244168">
    <property type="component" value="Unassembled WGS sequence"/>
</dbReference>
<name>A0A2T5J866_9SPHI</name>
<keyword evidence="7 9" id="KW-1133">Transmembrane helix</keyword>
<keyword evidence="5" id="KW-0547">Nucleotide-binding</keyword>
<feature type="transmembrane region" description="Helical" evidence="9">
    <location>
        <begin position="162"/>
        <end position="182"/>
    </location>
</feature>
<evidence type="ECO:0000256" key="4">
    <source>
        <dbReference type="ARBA" id="ARBA00022692"/>
    </source>
</evidence>
<dbReference type="GO" id="GO:0016887">
    <property type="term" value="F:ATP hydrolysis activity"/>
    <property type="evidence" value="ECO:0007669"/>
    <property type="project" value="InterPro"/>
</dbReference>
<evidence type="ECO:0000313" key="12">
    <source>
        <dbReference type="EMBL" id="PTQ95589.1"/>
    </source>
</evidence>
<dbReference type="InterPro" id="IPR027417">
    <property type="entry name" value="P-loop_NTPase"/>
</dbReference>
<evidence type="ECO:0000256" key="8">
    <source>
        <dbReference type="ARBA" id="ARBA00023136"/>
    </source>
</evidence>
<dbReference type="EMBL" id="QAOQ01000005">
    <property type="protein sequence ID" value="PTQ95589.1"/>
    <property type="molecule type" value="Genomic_DNA"/>
</dbReference>